<dbReference type="SUPFAM" id="SSF53167">
    <property type="entry name" value="Purine and uridine phosphorylases"/>
    <property type="match status" value="1"/>
</dbReference>
<evidence type="ECO:0000259" key="4">
    <source>
        <dbReference type="Pfam" id="PF01048"/>
    </source>
</evidence>
<proteinExistence type="predicted"/>
<dbReference type="Proteomes" id="UP000767327">
    <property type="component" value="Unassembled WGS sequence"/>
</dbReference>
<dbReference type="CDD" id="cd09007">
    <property type="entry name" value="NP-I_spr0068"/>
    <property type="match status" value="1"/>
</dbReference>
<comment type="catalytic activity">
    <reaction evidence="3">
        <text>uridine + phosphate = alpha-D-ribose 1-phosphate + uracil</text>
        <dbReference type="Rhea" id="RHEA:24388"/>
        <dbReference type="ChEBI" id="CHEBI:16704"/>
        <dbReference type="ChEBI" id="CHEBI:17568"/>
        <dbReference type="ChEBI" id="CHEBI:43474"/>
        <dbReference type="ChEBI" id="CHEBI:57720"/>
        <dbReference type="EC" id="2.4.2.3"/>
    </reaction>
</comment>
<evidence type="ECO:0000256" key="3">
    <source>
        <dbReference type="ARBA" id="ARBA00048447"/>
    </source>
</evidence>
<dbReference type="InterPro" id="IPR035994">
    <property type="entry name" value="Nucleoside_phosphorylase_sf"/>
</dbReference>
<dbReference type="AlphaFoldDB" id="A0A971CZR1"/>
<feature type="domain" description="Nucleoside phosphorylase" evidence="4">
    <location>
        <begin position="65"/>
        <end position="225"/>
    </location>
</feature>
<dbReference type="EMBL" id="JAAXZR010000025">
    <property type="protein sequence ID" value="NLT80144.1"/>
    <property type="molecule type" value="Genomic_DNA"/>
</dbReference>
<dbReference type="InterPro" id="IPR000845">
    <property type="entry name" value="Nucleoside_phosphorylase_d"/>
</dbReference>
<dbReference type="Gene3D" id="3.40.50.1580">
    <property type="entry name" value="Nucleoside phosphorylase domain"/>
    <property type="match status" value="1"/>
</dbReference>
<protein>
    <recommendedName>
        <fullName evidence="2">Uridine phosphorylase</fullName>
        <ecNumber evidence="1">2.4.2.3</ecNumber>
    </recommendedName>
</protein>
<accession>A0A971CZR1</accession>
<evidence type="ECO:0000256" key="2">
    <source>
        <dbReference type="ARBA" id="ARBA00021980"/>
    </source>
</evidence>
<dbReference type="PANTHER" id="PTHR43691:SF11">
    <property type="entry name" value="FI09636P-RELATED"/>
    <property type="match status" value="1"/>
</dbReference>
<organism evidence="5 6">
    <name type="scientific">Bifidobacterium crudilactis</name>
    <dbReference type="NCBI Taxonomy" id="327277"/>
    <lineage>
        <taxon>Bacteria</taxon>
        <taxon>Bacillati</taxon>
        <taxon>Actinomycetota</taxon>
        <taxon>Actinomycetes</taxon>
        <taxon>Bifidobacteriales</taxon>
        <taxon>Bifidobacteriaceae</taxon>
        <taxon>Bifidobacterium</taxon>
    </lineage>
</organism>
<gene>
    <name evidence="5" type="ORF">GXW98_07670</name>
</gene>
<reference evidence="5" key="1">
    <citation type="journal article" date="2020" name="Biotechnol. Biofuels">
        <title>New insights from the biogas microbiome by comprehensive genome-resolved metagenomics of nearly 1600 species originating from multiple anaerobic digesters.</title>
        <authorList>
            <person name="Campanaro S."/>
            <person name="Treu L."/>
            <person name="Rodriguez-R L.M."/>
            <person name="Kovalovszki A."/>
            <person name="Ziels R.M."/>
            <person name="Maus I."/>
            <person name="Zhu X."/>
            <person name="Kougias P.G."/>
            <person name="Basile A."/>
            <person name="Luo G."/>
            <person name="Schluter A."/>
            <person name="Konstantinidis K.T."/>
            <person name="Angelidaki I."/>
        </authorList>
    </citation>
    <scope>NUCLEOTIDE SEQUENCE</scope>
    <source>
        <strain evidence="5">AS01afH2WH_6</strain>
    </source>
</reference>
<dbReference type="Pfam" id="PF01048">
    <property type="entry name" value="PNP_UDP_1"/>
    <property type="match status" value="1"/>
</dbReference>
<dbReference type="RefSeq" id="WP_273174207.1">
    <property type="nucleotide sequence ID" value="NZ_JAAXZR010000025.1"/>
</dbReference>
<dbReference type="GO" id="GO:0005829">
    <property type="term" value="C:cytosol"/>
    <property type="evidence" value="ECO:0007669"/>
    <property type="project" value="TreeGrafter"/>
</dbReference>
<dbReference type="GO" id="GO:0004850">
    <property type="term" value="F:uridine phosphorylase activity"/>
    <property type="evidence" value="ECO:0007669"/>
    <property type="project" value="UniProtKB-EC"/>
</dbReference>
<comment type="caution">
    <text evidence="5">The sequence shown here is derived from an EMBL/GenBank/DDBJ whole genome shotgun (WGS) entry which is preliminary data.</text>
</comment>
<evidence type="ECO:0000256" key="1">
    <source>
        <dbReference type="ARBA" id="ARBA00011888"/>
    </source>
</evidence>
<evidence type="ECO:0000313" key="5">
    <source>
        <dbReference type="EMBL" id="NLT80144.1"/>
    </source>
</evidence>
<reference evidence="5" key="2">
    <citation type="submission" date="2020-01" db="EMBL/GenBank/DDBJ databases">
        <authorList>
            <person name="Campanaro S."/>
        </authorList>
    </citation>
    <scope>NUCLEOTIDE SEQUENCE</scope>
    <source>
        <strain evidence="5">AS01afH2WH_6</strain>
    </source>
</reference>
<dbReference type="GO" id="GO:0004731">
    <property type="term" value="F:purine-nucleoside phosphorylase activity"/>
    <property type="evidence" value="ECO:0007669"/>
    <property type="project" value="TreeGrafter"/>
</dbReference>
<sequence>MWGDGVLLEQFDADRCAIIEPRHSDADIPADGLPETCICPFDQSILDGMLANGQLTEIGAILSVNGREPLYSFAYEGHVFAVILARLGAPSVVGTFEELHHFGVTSVVVFGPCGVINTEQAPDRLVIPTAALRDEGTSYHYAPAADVISAQQHSIALMEEVFEDSGLSYEEGTTWTTDAFFRETREKTKQRAQQGARFVDMEASALMAWSQFRAVDLYQFFYTADCIDREGWMQRKEQRVASLNDFFDVALSIAVRASQRS</sequence>
<name>A0A971CZR1_9BIFI</name>
<dbReference type="EC" id="2.4.2.3" evidence="1"/>
<dbReference type="GO" id="GO:0006152">
    <property type="term" value="P:purine nucleoside catabolic process"/>
    <property type="evidence" value="ECO:0007669"/>
    <property type="project" value="TreeGrafter"/>
</dbReference>
<evidence type="ECO:0000313" key="6">
    <source>
        <dbReference type="Proteomes" id="UP000767327"/>
    </source>
</evidence>
<dbReference type="PANTHER" id="PTHR43691">
    <property type="entry name" value="URIDINE PHOSPHORYLASE"/>
    <property type="match status" value="1"/>
</dbReference>